<proteinExistence type="predicted"/>
<dbReference type="Gene3D" id="3.40.30.10">
    <property type="entry name" value="Glutaredoxin"/>
    <property type="match status" value="1"/>
</dbReference>
<dbReference type="Pfam" id="PF00085">
    <property type="entry name" value="Thioredoxin"/>
    <property type="match status" value="1"/>
</dbReference>
<dbReference type="AlphaFoldDB" id="A0A830H5E3"/>
<accession>A0A830H5E3</accession>
<dbReference type="OrthoDB" id="2121326at2759"/>
<organism evidence="3 4">
    <name type="scientific">Pycnococcus provasolii</name>
    <dbReference type="NCBI Taxonomy" id="41880"/>
    <lineage>
        <taxon>Eukaryota</taxon>
        <taxon>Viridiplantae</taxon>
        <taxon>Chlorophyta</taxon>
        <taxon>Pseudoscourfieldiophyceae</taxon>
        <taxon>Pseudoscourfieldiales</taxon>
        <taxon>Pycnococcaceae</taxon>
        <taxon>Pycnococcus</taxon>
    </lineage>
</organism>
<name>A0A830H5E3_9CHLO</name>
<gene>
    <name evidence="3" type="ORF">PPROV_000048900</name>
</gene>
<dbReference type="SUPFAM" id="SSF52833">
    <property type="entry name" value="Thioredoxin-like"/>
    <property type="match status" value="1"/>
</dbReference>
<feature type="domain" description="Thioredoxin" evidence="2">
    <location>
        <begin position="34"/>
        <end position="154"/>
    </location>
</feature>
<dbReference type="InterPro" id="IPR036249">
    <property type="entry name" value="Thioredoxin-like_sf"/>
</dbReference>
<evidence type="ECO:0000313" key="4">
    <source>
        <dbReference type="Proteomes" id="UP000660262"/>
    </source>
</evidence>
<comment type="caution">
    <text evidence="3">The sequence shown here is derived from an EMBL/GenBank/DDBJ whole genome shotgun (WGS) entry which is preliminary data.</text>
</comment>
<keyword evidence="1" id="KW-1015">Disulfide bond</keyword>
<keyword evidence="4" id="KW-1185">Reference proteome</keyword>
<dbReference type="PROSITE" id="PS51352">
    <property type="entry name" value="THIOREDOXIN_2"/>
    <property type="match status" value="1"/>
</dbReference>
<dbReference type="CDD" id="cd02947">
    <property type="entry name" value="TRX_family"/>
    <property type="match status" value="1"/>
</dbReference>
<dbReference type="EMBL" id="BNJQ01000001">
    <property type="protein sequence ID" value="GHP01732.1"/>
    <property type="molecule type" value="Genomic_DNA"/>
</dbReference>
<evidence type="ECO:0000313" key="3">
    <source>
        <dbReference type="EMBL" id="GHP01732.1"/>
    </source>
</evidence>
<reference evidence="3" key="1">
    <citation type="submission" date="2020-10" db="EMBL/GenBank/DDBJ databases">
        <title>Unveiling of a novel bifunctional photoreceptor, Dualchrome1, isolated from a cosmopolitan green alga.</title>
        <authorList>
            <person name="Suzuki S."/>
            <person name="Kawachi M."/>
        </authorList>
    </citation>
    <scope>NUCLEOTIDE SEQUENCE</scope>
    <source>
        <strain evidence="3">NIES 2893</strain>
    </source>
</reference>
<protein>
    <recommendedName>
        <fullName evidence="2">Thioredoxin domain-containing protein</fullName>
    </recommendedName>
</protein>
<evidence type="ECO:0000256" key="1">
    <source>
        <dbReference type="ARBA" id="ARBA00023157"/>
    </source>
</evidence>
<dbReference type="PANTHER" id="PTHR46115">
    <property type="entry name" value="THIOREDOXIN-LIKE PROTEIN 1"/>
    <property type="match status" value="1"/>
</dbReference>
<dbReference type="InterPro" id="IPR013766">
    <property type="entry name" value="Thioredoxin_domain"/>
</dbReference>
<dbReference type="Proteomes" id="UP000660262">
    <property type="component" value="Unassembled WGS sequence"/>
</dbReference>
<evidence type="ECO:0000259" key="2">
    <source>
        <dbReference type="PROSITE" id="PS51352"/>
    </source>
</evidence>
<sequence length="167" mass="18716">MSAFDASLLEWVYEFAQKNFMLVFAICMLLYRVYQAQQPFPETGGRVEAVHDDDELDAKLKKAKDNKQVAVVDFYATWCPPCKAAALRYGAMSEEMPDALFLKVDVDKCKAAAQKHGITAMPTFHVFGADGEKFDSVRGADLAKVKKLVSFAVDFQNKKDAETEKDK</sequence>